<dbReference type="Proteomes" id="UP000663444">
    <property type="component" value="Chromosome"/>
</dbReference>
<name>A0A974PXX7_9RHOO</name>
<evidence type="ECO:0000313" key="1">
    <source>
        <dbReference type="EMBL" id="QRJ63183.1"/>
    </source>
</evidence>
<dbReference type="RefSeq" id="WP_203386711.1">
    <property type="nucleotide sequence ID" value="NZ_CP064781.1"/>
</dbReference>
<dbReference type="KEGG" id="ares:IWH25_15735"/>
<dbReference type="AlphaFoldDB" id="A0A974PXX7"/>
<protein>
    <submittedName>
        <fullName evidence="1">Uncharacterized protein</fullName>
    </submittedName>
</protein>
<proteinExistence type="predicted"/>
<evidence type="ECO:0000313" key="2">
    <source>
        <dbReference type="Proteomes" id="UP000663444"/>
    </source>
</evidence>
<dbReference type="EMBL" id="CP064781">
    <property type="protein sequence ID" value="QRJ63183.1"/>
    <property type="molecule type" value="Genomic_DNA"/>
</dbReference>
<gene>
    <name evidence="1" type="ORF">IWH25_15735</name>
</gene>
<keyword evidence="2" id="KW-1185">Reference proteome</keyword>
<sequence>METRSSLFRGIGESKPLVFACSITGKSRIKAKVRDDLAKICAREAPYIVYFFSNQNIPIATRLELAQECVDTYGCRLEILDAQAMAEQFTEPTLFWIAEEYLHIPSDLLPEPQVAPKSAYADARRRWLEETQTPYTFADFVSVKYGLRAATFQSEYKADLTRWLAVMEQLITPEQRESLVRRAQYELCVATLRGLHDLRPREPMVHAYLADWHRWTRPAELRDSALLLSYASSAVLHREFDADPAVLHGYSTEIVTFVDAEIAASSDNRNRLADLLYTRSTLASLPFLAGAEPQFDLDAPIRFWFKLLKVADEAPLFELELFVDGLTKLTPILSSHPQFNRLVRRADEVLEKRTSGFVVAEKCRDRAIALIEQGDILSGMSELHRVKVKWFTGDTLRPTVLAMLLLSGAYRRLGLVWAAKYYAFGAAFLVHRSEDDDLRPLFVGALHEAAACNYEAGEWMSFSELMPLILSSHYEFLNDPDNWEEHERLQATVYHFFVARALSKALNGESAMALLNAPLAAVSMPEDLAKDLLIPLTDLTKFETFSAAQLRDEMQREFFGVPLSDTGPTRTYAWAALGIQWRVMCPNSYETICVVEQFVAILQIALADLAQRDLCLLPTSVSIQVELKAIRRAGVEMLPGNNASGMKVTLPKVNAVSQTELEEIQQDVSSIALAVLTQCSCLSDKDLFSRLDSAFRDGLTSKVFIVRPYSELFVQFVDSTEYDRRRATLLAPVDASAYLIRSAPELAWIDTPGPGYTREKAQIALRNRYERGVKPIATTLARLRGNPRFQEWVALHRADGRKDWWILLVLMNTILNYRARLALKPNDVEGLRQYMSKVLHEEESADAVEFPVETLFSEEAKMSATTFMMTTANIWNLTVRSRTPDMTAFEKLLGTRYGQATDDVEHIDPFSKDQSN</sequence>
<accession>A0A974PXX7</accession>
<reference evidence="1" key="1">
    <citation type="submission" date="2020-11" db="EMBL/GenBank/DDBJ databases">
        <title>Azospira restricta DSM 18626 genome sequence.</title>
        <authorList>
            <person name="Moe W.M."/>
        </authorList>
    </citation>
    <scope>NUCLEOTIDE SEQUENCE</scope>
    <source>
        <strain evidence="1">DSM 18626</strain>
    </source>
</reference>
<organism evidence="1 2">
    <name type="scientific">Azospira restricta</name>
    <dbReference type="NCBI Taxonomy" id="404405"/>
    <lineage>
        <taxon>Bacteria</taxon>
        <taxon>Pseudomonadati</taxon>
        <taxon>Pseudomonadota</taxon>
        <taxon>Betaproteobacteria</taxon>
        <taxon>Rhodocyclales</taxon>
        <taxon>Rhodocyclaceae</taxon>
        <taxon>Azospira</taxon>
    </lineage>
</organism>